<keyword evidence="2" id="KW-0732">Signal</keyword>
<dbReference type="Pfam" id="PF13202">
    <property type="entry name" value="EF-hand_5"/>
    <property type="match status" value="2"/>
</dbReference>
<organism evidence="4 5">
    <name type="scientific">Luteimonas rhizosphaericola</name>
    <dbReference type="NCBI Taxonomy" id="3042024"/>
    <lineage>
        <taxon>Bacteria</taxon>
        <taxon>Pseudomonadati</taxon>
        <taxon>Pseudomonadota</taxon>
        <taxon>Gammaproteobacteria</taxon>
        <taxon>Lysobacterales</taxon>
        <taxon>Lysobacteraceae</taxon>
        <taxon>Luteimonas</taxon>
    </lineage>
</organism>
<evidence type="ECO:0000259" key="3">
    <source>
        <dbReference type="Pfam" id="PF13202"/>
    </source>
</evidence>
<evidence type="ECO:0000313" key="5">
    <source>
        <dbReference type="Proteomes" id="UP001156831"/>
    </source>
</evidence>
<reference evidence="4 5" key="1">
    <citation type="submission" date="2023-04" db="EMBL/GenBank/DDBJ databases">
        <title>Luteimonas sp. M1R5S18.</title>
        <authorList>
            <person name="Sun J.-Q."/>
        </authorList>
    </citation>
    <scope>NUCLEOTIDE SEQUENCE [LARGE SCALE GENOMIC DNA]</scope>
    <source>
        <strain evidence="4 5">M1R5S18</strain>
    </source>
</reference>
<dbReference type="CDD" id="cd00051">
    <property type="entry name" value="EFh"/>
    <property type="match status" value="1"/>
</dbReference>
<feature type="compositionally biased region" description="Basic and acidic residues" evidence="1">
    <location>
        <begin position="105"/>
        <end position="128"/>
    </location>
</feature>
<feature type="signal peptide" evidence="2">
    <location>
        <begin position="1"/>
        <end position="31"/>
    </location>
</feature>
<evidence type="ECO:0000313" key="4">
    <source>
        <dbReference type="EMBL" id="MDH5832244.1"/>
    </source>
</evidence>
<dbReference type="EMBL" id="JARXRN010000029">
    <property type="protein sequence ID" value="MDH5832244.1"/>
    <property type="molecule type" value="Genomic_DNA"/>
</dbReference>
<dbReference type="RefSeq" id="WP_280603315.1">
    <property type="nucleotide sequence ID" value="NZ_JARXRN010000029.1"/>
</dbReference>
<sequence length="128" mass="13336">MRMPVVLRLLSAAALIAAAPWAAAQSAPAHAAPPPAPATPDTATQATDSATDTTRIDVDRDVTLFTRVVDPALVEASRAFDALDADGDGTLTSAEAAAGPPLADPFERIDADGNGRLDRDEYTAQRRR</sequence>
<protein>
    <submittedName>
        <fullName evidence="4">EF-hand domain-containing protein</fullName>
    </submittedName>
</protein>
<feature type="domain" description="EF-hand" evidence="3">
    <location>
        <begin position="79"/>
        <end position="95"/>
    </location>
</feature>
<keyword evidence="5" id="KW-1185">Reference proteome</keyword>
<dbReference type="Proteomes" id="UP001156831">
    <property type="component" value="Unassembled WGS sequence"/>
</dbReference>
<proteinExistence type="predicted"/>
<gene>
    <name evidence="4" type="ORF">QFW80_17130</name>
</gene>
<dbReference type="Gene3D" id="1.10.238.10">
    <property type="entry name" value="EF-hand"/>
    <property type="match status" value="1"/>
</dbReference>
<feature type="compositionally biased region" description="Low complexity" evidence="1">
    <location>
        <begin position="39"/>
        <end position="53"/>
    </location>
</feature>
<feature type="chain" id="PRO_5045958377" evidence="2">
    <location>
        <begin position="32"/>
        <end position="128"/>
    </location>
</feature>
<dbReference type="InterPro" id="IPR011992">
    <property type="entry name" value="EF-hand-dom_pair"/>
</dbReference>
<comment type="caution">
    <text evidence="4">The sequence shown here is derived from an EMBL/GenBank/DDBJ whole genome shotgun (WGS) entry which is preliminary data.</text>
</comment>
<accession>A0ABT6JNR4</accession>
<dbReference type="InterPro" id="IPR002048">
    <property type="entry name" value="EF_hand_dom"/>
</dbReference>
<dbReference type="SUPFAM" id="SSF47473">
    <property type="entry name" value="EF-hand"/>
    <property type="match status" value="1"/>
</dbReference>
<evidence type="ECO:0000256" key="1">
    <source>
        <dbReference type="SAM" id="MobiDB-lite"/>
    </source>
</evidence>
<evidence type="ECO:0000256" key="2">
    <source>
        <dbReference type="SAM" id="SignalP"/>
    </source>
</evidence>
<name>A0ABT6JNR4_9GAMM</name>
<feature type="region of interest" description="Disordered" evidence="1">
    <location>
        <begin position="84"/>
        <end position="128"/>
    </location>
</feature>
<feature type="domain" description="EF-hand" evidence="3">
    <location>
        <begin position="106"/>
        <end position="122"/>
    </location>
</feature>
<feature type="region of interest" description="Disordered" evidence="1">
    <location>
        <begin position="24"/>
        <end position="55"/>
    </location>
</feature>